<dbReference type="OrthoDB" id="3382403at2"/>
<organism evidence="1 2">
    <name type="scientific">Amycolatopsis rubida</name>
    <dbReference type="NCBI Taxonomy" id="112413"/>
    <lineage>
        <taxon>Bacteria</taxon>
        <taxon>Bacillati</taxon>
        <taxon>Actinomycetota</taxon>
        <taxon>Actinomycetes</taxon>
        <taxon>Pseudonocardiales</taxon>
        <taxon>Pseudonocardiaceae</taxon>
        <taxon>Amycolatopsis</taxon>
    </lineage>
</organism>
<dbReference type="Proteomes" id="UP000199137">
    <property type="component" value="Unassembled WGS sequence"/>
</dbReference>
<name>A0A1I5YE67_9PSEU</name>
<sequence>MTSWPQPTRTDHEKFCQVEEWRRVRDARGRTGTHHVTYELGLVDGRVLRTRVSHPVDRSGYGLGLWKHILRDQLEVDEPVFWSCVQDGVKPDRGAPEPPAEALPADLVYLLLSRVGLEEAEVARMSKDEAVARVQRYWAEDA</sequence>
<reference evidence="1 2" key="1">
    <citation type="submission" date="2016-10" db="EMBL/GenBank/DDBJ databases">
        <authorList>
            <person name="de Groot N.N."/>
        </authorList>
    </citation>
    <scope>NUCLEOTIDE SEQUENCE [LARGE SCALE GENOMIC DNA]</scope>
    <source>
        <strain evidence="1 2">DSM 44637</strain>
    </source>
</reference>
<evidence type="ECO:0008006" key="3">
    <source>
        <dbReference type="Google" id="ProtNLM"/>
    </source>
</evidence>
<dbReference type="EMBL" id="FOWC01000012">
    <property type="protein sequence ID" value="SFQ42501.1"/>
    <property type="molecule type" value="Genomic_DNA"/>
</dbReference>
<dbReference type="STRING" id="112413.SAMN05421854_11223"/>
<proteinExistence type="predicted"/>
<protein>
    <recommendedName>
        <fullName evidence="3">Cytotoxic translational repressor of toxin-antitoxin stability system</fullName>
    </recommendedName>
</protein>
<dbReference type="RefSeq" id="WP_093575974.1">
    <property type="nucleotide sequence ID" value="NZ_FOWC01000012.1"/>
</dbReference>
<evidence type="ECO:0000313" key="1">
    <source>
        <dbReference type="EMBL" id="SFQ42501.1"/>
    </source>
</evidence>
<evidence type="ECO:0000313" key="2">
    <source>
        <dbReference type="Proteomes" id="UP000199137"/>
    </source>
</evidence>
<gene>
    <name evidence="1" type="ORF">SAMN05421854_11223</name>
</gene>
<dbReference type="AlphaFoldDB" id="A0A1I5YE67"/>
<accession>A0A1I5YE67</accession>